<proteinExistence type="predicted"/>
<reference evidence="2" key="1">
    <citation type="journal article" date="2021" name="IMA Fungus">
        <title>Genomic characterization of three marine fungi, including Emericellopsis atlantica sp. nov. with signatures of a generalist lifestyle and marine biomass degradation.</title>
        <authorList>
            <person name="Hagestad O.C."/>
            <person name="Hou L."/>
            <person name="Andersen J.H."/>
            <person name="Hansen E.H."/>
            <person name="Altermark B."/>
            <person name="Li C."/>
            <person name="Kuhnert E."/>
            <person name="Cox R.J."/>
            <person name="Crous P.W."/>
            <person name="Spatafora J.W."/>
            <person name="Lail K."/>
            <person name="Amirebrahimi M."/>
            <person name="Lipzen A."/>
            <person name="Pangilinan J."/>
            <person name="Andreopoulos W."/>
            <person name="Hayes R.D."/>
            <person name="Ng V."/>
            <person name="Grigoriev I.V."/>
            <person name="Jackson S.A."/>
            <person name="Sutton T.D.S."/>
            <person name="Dobson A.D.W."/>
            <person name="Rama T."/>
        </authorList>
    </citation>
    <scope>NUCLEOTIDE SEQUENCE</scope>
    <source>
        <strain evidence="2">TS7</strain>
    </source>
</reference>
<dbReference type="InterPro" id="IPR036869">
    <property type="entry name" value="J_dom_sf"/>
</dbReference>
<dbReference type="AlphaFoldDB" id="A0A9P7ZFW1"/>
<evidence type="ECO:0000313" key="3">
    <source>
        <dbReference type="Proteomes" id="UP000887229"/>
    </source>
</evidence>
<dbReference type="CDD" id="cd06257">
    <property type="entry name" value="DnaJ"/>
    <property type="match status" value="1"/>
</dbReference>
<dbReference type="Gene3D" id="1.10.287.110">
    <property type="entry name" value="DnaJ domain"/>
    <property type="match status" value="1"/>
</dbReference>
<keyword evidence="3" id="KW-1185">Reference proteome</keyword>
<gene>
    <name evidence="2" type="ORF">F5Z01DRAFT_298819</name>
</gene>
<sequence length="310" mass="35299">MGPACGTPFPVTSRLSINLEPMHSCSRDGHRLPLQQPTSVAYHDSSWRRASLTVKTMFPRKALRALQPVGHQCRHYATPRQPDDAAPPPWPTSDHPTPYEIFAINKVTPYNKKRFYQLVKLYHPDLKAPAHSKVPPEVRVERYRLIVAANTLLSDPDKRRAYDLHGVGWLTRSSLRNFDKAWRHQPGNASANATWEDWERWHQARGEAPAPRQGTVYMPNSIFAMLIAMTVMVGAMVQGQRAETSGAQYLSETALRHQAVGNEVRRSTMASAGMNKDERIGRFLRDRENVSYQFAPNKFESQDDEQEESR</sequence>
<feature type="domain" description="J" evidence="1">
    <location>
        <begin position="97"/>
        <end position="166"/>
    </location>
</feature>
<dbReference type="Proteomes" id="UP000887229">
    <property type="component" value="Unassembled WGS sequence"/>
</dbReference>
<evidence type="ECO:0000313" key="2">
    <source>
        <dbReference type="EMBL" id="KAG9251186.1"/>
    </source>
</evidence>
<dbReference type="OrthoDB" id="445556at2759"/>
<organism evidence="2 3">
    <name type="scientific">Emericellopsis atlantica</name>
    <dbReference type="NCBI Taxonomy" id="2614577"/>
    <lineage>
        <taxon>Eukaryota</taxon>
        <taxon>Fungi</taxon>
        <taxon>Dikarya</taxon>
        <taxon>Ascomycota</taxon>
        <taxon>Pezizomycotina</taxon>
        <taxon>Sordariomycetes</taxon>
        <taxon>Hypocreomycetidae</taxon>
        <taxon>Hypocreales</taxon>
        <taxon>Bionectriaceae</taxon>
        <taxon>Emericellopsis</taxon>
    </lineage>
</organism>
<accession>A0A9P7ZFW1</accession>
<dbReference type="PROSITE" id="PS50076">
    <property type="entry name" value="DNAJ_2"/>
    <property type="match status" value="1"/>
</dbReference>
<dbReference type="RefSeq" id="XP_046115110.1">
    <property type="nucleotide sequence ID" value="XM_046258865.1"/>
</dbReference>
<comment type="caution">
    <text evidence="2">The sequence shown here is derived from an EMBL/GenBank/DDBJ whole genome shotgun (WGS) entry which is preliminary data.</text>
</comment>
<dbReference type="InterPro" id="IPR001623">
    <property type="entry name" value="DnaJ_domain"/>
</dbReference>
<name>A0A9P7ZFW1_9HYPO</name>
<dbReference type="Pfam" id="PF00226">
    <property type="entry name" value="DnaJ"/>
    <property type="match status" value="1"/>
</dbReference>
<protein>
    <submittedName>
        <fullName evidence="2">Hsp40 co-chaperone Jid1</fullName>
    </submittedName>
</protein>
<dbReference type="EMBL" id="MU251270">
    <property type="protein sequence ID" value="KAG9251186.1"/>
    <property type="molecule type" value="Genomic_DNA"/>
</dbReference>
<dbReference type="SUPFAM" id="SSF46565">
    <property type="entry name" value="Chaperone J-domain"/>
    <property type="match status" value="1"/>
</dbReference>
<dbReference type="GeneID" id="70289768"/>
<evidence type="ECO:0000259" key="1">
    <source>
        <dbReference type="PROSITE" id="PS50076"/>
    </source>
</evidence>